<evidence type="ECO:0000313" key="3">
    <source>
        <dbReference type="EMBL" id="GFE53613.1"/>
    </source>
</evidence>
<accession>A0A9W5TBD0</accession>
<dbReference type="Proteomes" id="UP001057455">
    <property type="component" value="Unassembled WGS sequence"/>
</dbReference>
<dbReference type="GO" id="GO:0030677">
    <property type="term" value="C:ribonuclease P complex"/>
    <property type="evidence" value="ECO:0007669"/>
    <property type="project" value="InterPro"/>
</dbReference>
<dbReference type="InterPro" id="IPR038085">
    <property type="entry name" value="Rnp2-like_sf"/>
</dbReference>
<organism evidence="3 4">
    <name type="scientific">Babesia ovis</name>
    <dbReference type="NCBI Taxonomy" id="5869"/>
    <lineage>
        <taxon>Eukaryota</taxon>
        <taxon>Sar</taxon>
        <taxon>Alveolata</taxon>
        <taxon>Apicomplexa</taxon>
        <taxon>Aconoidasida</taxon>
        <taxon>Piroplasmida</taxon>
        <taxon>Babesiidae</taxon>
        <taxon>Babesia</taxon>
    </lineage>
</organism>
<proteinExistence type="inferred from homology"/>
<dbReference type="EMBL" id="BLIY01000007">
    <property type="protein sequence ID" value="GFE53613.1"/>
    <property type="molecule type" value="Genomic_DNA"/>
</dbReference>
<evidence type="ECO:0000313" key="4">
    <source>
        <dbReference type="Proteomes" id="UP001057455"/>
    </source>
</evidence>
<dbReference type="SUPFAM" id="SSF160350">
    <property type="entry name" value="Rnp2-like"/>
    <property type="match status" value="1"/>
</dbReference>
<dbReference type="OrthoDB" id="366016at2759"/>
<dbReference type="Pfam" id="PF01900">
    <property type="entry name" value="RNase_P_Rpp14"/>
    <property type="match status" value="1"/>
</dbReference>
<gene>
    <name evidence="3" type="ORF">BaOVIS_010170</name>
</gene>
<comment type="similarity">
    <text evidence="1">Belongs to the eukaryotic/archaeal RNase P protein component 2 family.</text>
</comment>
<keyword evidence="2" id="KW-0819">tRNA processing</keyword>
<dbReference type="InterPro" id="IPR002759">
    <property type="entry name" value="Pop5/Rpp14/Rnp2-like"/>
</dbReference>
<comment type="caution">
    <text evidence="3">The sequence shown here is derived from an EMBL/GenBank/DDBJ whole genome shotgun (WGS) entry which is preliminary data.</text>
</comment>
<reference evidence="3" key="1">
    <citation type="submission" date="2019-12" db="EMBL/GenBank/DDBJ databases">
        <title>Genome sequence of Babesia ovis.</title>
        <authorList>
            <person name="Yamagishi J."/>
            <person name="Sevinc F."/>
            <person name="Xuan X."/>
        </authorList>
    </citation>
    <scope>NUCLEOTIDE SEQUENCE</scope>
    <source>
        <strain evidence="3">Selcuk</strain>
    </source>
</reference>
<name>A0A9W5TBD0_BABOV</name>
<dbReference type="AlphaFoldDB" id="A0A9W5TBD0"/>
<protein>
    <submittedName>
        <fullName evidence="3">Rpp14 family protein</fullName>
    </submittedName>
</protein>
<evidence type="ECO:0000256" key="1">
    <source>
        <dbReference type="ARBA" id="ARBA00010800"/>
    </source>
</evidence>
<dbReference type="Gene3D" id="3.30.70.3250">
    <property type="entry name" value="Ribonuclease P, Pop5 subunit"/>
    <property type="match status" value="1"/>
</dbReference>
<dbReference type="GO" id="GO:0001682">
    <property type="term" value="P:tRNA 5'-leader removal"/>
    <property type="evidence" value="ECO:0007669"/>
    <property type="project" value="InterPro"/>
</dbReference>
<keyword evidence="4" id="KW-1185">Reference proteome</keyword>
<dbReference type="PANTHER" id="PTHR48414:SF1">
    <property type="entry name" value="POP5 HOMOLOG, RIBONUCLEASE P_MRP SUBUNIT"/>
    <property type="match status" value="1"/>
</dbReference>
<dbReference type="PANTHER" id="PTHR48414">
    <property type="entry name" value="POP5 HOMOLOG, RIBONUCLEASE P_MRP SUBUNIT"/>
    <property type="match status" value="1"/>
</dbReference>
<sequence>MGRRKNRWILVKVNLRDSACEPERFSRILTRETVEIEIRRLSNVLYGTVGGGFVAEATSAVLVDEAESLVLIQTKRNFLPNVLCVVRCIDKLQKVGVTLEIIHVGGTLHQCKKLLFTRLLDTLAQLQALSLGQAPAKQIHAQKALSGINEVNKLRNPGT</sequence>
<evidence type="ECO:0000256" key="2">
    <source>
        <dbReference type="ARBA" id="ARBA00022694"/>
    </source>
</evidence>